<dbReference type="InterPro" id="IPR001610">
    <property type="entry name" value="PAC"/>
</dbReference>
<keyword evidence="3" id="KW-0600">Photoreceptor protein</keyword>
<dbReference type="InterPro" id="IPR035965">
    <property type="entry name" value="PAS-like_dom_sf"/>
</dbReference>
<dbReference type="SUPFAM" id="SSF55785">
    <property type="entry name" value="PYP-like sensor domain (PAS domain)"/>
    <property type="match status" value="1"/>
</dbReference>
<dbReference type="KEGG" id="pcor:KS4_36740"/>
<evidence type="ECO:0000256" key="13">
    <source>
        <dbReference type="ARBA" id="ARBA00022991"/>
    </source>
</evidence>
<evidence type="ECO:0000259" key="18">
    <source>
        <dbReference type="PROSITE" id="PS50113"/>
    </source>
</evidence>
<dbReference type="GO" id="GO:0005524">
    <property type="term" value="F:ATP binding"/>
    <property type="evidence" value="ECO:0007669"/>
    <property type="project" value="UniProtKB-KW"/>
</dbReference>
<evidence type="ECO:0000259" key="17">
    <source>
        <dbReference type="PROSITE" id="PS50112"/>
    </source>
</evidence>
<dbReference type="InterPro" id="IPR036890">
    <property type="entry name" value="HATPase_C_sf"/>
</dbReference>
<keyword evidence="4" id="KW-0597">Phosphoprotein</keyword>
<keyword evidence="15" id="KW-0675">Receptor</keyword>
<dbReference type="CDD" id="cd00130">
    <property type="entry name" value="PAS"/>
    <property type="match status" value="1"/>
</dbReference>
<dbReference type="InterPro" id="IPR000014">
    <property type="entry name" value="PAS"/>
</dbReference>
<dbReference type="PROSITE" id="PS50112">
    <property type="entry name" value="PAS"/>
    <property type="match status" value="1"/>
</dbReference>
<dbReference type="Gene3D" id="3.30.565.10">
    <property type="entry name" value="Histidine kinase-like ATPase, C-terminal domain"/>
    <property type="match status" value="1"/>
</dbReference>
<evidence type="ECO:0000256" key="8">
    <source>
        <dbReference type="ARBA" id="ARBA00022679"/>
    </source>
</evidence>
<feature type="domain" description="PAS" evidence="17">
    <location>
        <begin position="334"/>
        <end position="404"/>
    </location>
</feature>
<keyword evidence="10" id="KW-0547">Nucleotide-binding</keyword>
<dbReference type="AlphaFoldDB" id="A0A517YZF8"/>
<keyword evidence="16" id="KW-0812">Transmembrane</keyword>
<feature type="domain" description="PAC" evidence="18">
    <location>
        <begin position="408"/>
        <end position="460"/>
    </location>
</feature>
<dbReference type="InterPro" id="IPR001638">
    <property type="entry name" value="Solute-binding_3/MltF_N"/>
</dbReference>
<keyword evidence="8 19" id="KW-0808">Transferase</keyword>
<keyword evidence="6" id="KW-0285">Flavoprotein</keyword>
<dbReference type="Pfam" id="PF13426">
    <property type="entry name" value="PAS_9"/>
    <property type="match status" value="1"/>
</dbReference>
<evidence type="ECO:0000256" key="15">
    <source>
        <dbReference type="ARBA" id="ARBA00023170"/>
    </source>
</evidence>
<dbReference type="PROSITE" id="PS50113">
    <property type="entry name" value="PAC"/>
    <property type="match status" value="1"/>
</dbReference>
<dbReference type="Pfam" id="PF07536">
    <property type="entry name" value="HWE_HK"/>
    <property type="match status" value="1"/>
</dbReference>
<evidence type="ECO:0000256" key="16">
    <source>
        <dbReference type="SAM" id="Phobius"/>
    </source>
</evidence>
<evidence type="ECO:0000256" key="3">
    <source>
        <dbReference type="ARBA" id="ARBA00022543"/>
    </source>
</evidence>
<keyword evidence="16" id="KW-0472">Membrane</keyword>
<keyword evidence="7" id="KW-0288">FMN</keyword>
<organism evidence="19 20">
    <name type="scientific">Poriferisphaera corsica</name>
    <dbReference type="NCBI Taxonomy" id="2528020"/>
    <lineage>
        <taxon>Bacteria</taxon>
        <taxon>Pseudomonadati</taxon>
        <taxon>Planctomycetota</taxon>
        <taxon>Phycisphaerae</taxon>
        <taxon>Phycisphaerales</taxon>
        <taxon>Phycisphaeraceae</taxon>
        <taxon>Poriferisphaera</taxon>
    </lineage>
</organism>
<reference evidence="19 20" key="1">
    <citation type="submission" date="2019-02" db="EMBL/GenBank/DDBJ databases">
        <title>Deep-cultivation of Planctomycetes and their phenomic and genomic characterization uncovers novel biology.</title>
        <authorList>
            <person name="Wiegand S."/>
            <person name="Jogler M."/>
            <person name="Boedeker C."/>
            <person name="Pinto D."/>
            <person name="Vollmers J."/>
            <person name="Rivas-Marin E."/>
            <person name="Kohn T."/>
            <person name="Peeters S.H."/>
            <person name="Heuer A."/>
            <person name="Rast P."/>
            <person name="Oberbeckmann S."/>
            <person name="Bunk B."/>
            <person name="Jeske O."/>
            <person name="Meyerdierks A."/>
            <person name="Storesund J.E."/>
            <person name="Kallscheuer N."/>
            <person name="Luecker S."/>
            <person name="Lage O.M."/>
            <person name="Pohl T."/>
            <person name="Merkel B.J."/>
            <person name="Hornburger P."/>
            <person name="Mueller R.-W."/>
            <person name="Bruemmer F."/>
            <person name="Labrenz M."/>
            <person name="Spormann A.M."/>
            <person name="Op den Camp H."/>
            <person name="Overmann J."/>
            <person name="Amann R."/>
            <person name="Jetten M.S.M."/>
            <person name="Mascher T."/>
            <person name="Medema M.H."/>
            <person name="Devos D.P."/>
            <person name="Kaster A.-K."/>
            <person name="Ovreas L."/>
            <person name="Rohde M."/>
            <person name="Galperin M.Y."/>
            <person name="Jogler C."/>
        </authorList>
    </citation>
    <scope>NUCLEOTIDE SEQUENCE [LARGE SCALE GENOMIC DNA]</scope>
    <source>
        <strain evidence="19 20">KS4</strain>
    </source>
</reference>
<accession>A0A517YZF8</accession>
<dbReference type="Pfam" id="PF00497">
    <property type="entry name" value="SBP_bac_3"/>
    <property type="match status" value="1"/>
</dbReference>
<evidence type="ECO:0000256" key="7">
    <source>
        <dbReference type="ARBA" id="ARBA00022643"/>
    </source>
</evidence>
<evidence type="ECO:0000256" key="12">
    <source>
        <dbReference type="ARBA" id="ARBA00022840"/>
    </source>
</evidence>
<dbReference type="SUPFAM" id="SSF53850">
    <property type="entry name" value="Periplasmic binding protein-like II"/>
    <property type="match status" value="1"/>
</dbReference>
<keyword evidence="5" id="KW-0716">Sensory transduction</keyword>
<keyword evidence="12" id="KW-0067">ATP-binding</keyword>
<dbReference type="PANTHER" id="PTHR41523">
    <property type="entry name" value="TWO-COMPONENT SYSTEM SENSOR PROTEIN"/>
    <property type="match status" value="1"/>
</dbReference>
<keyword evidence="9" id="KW-0677">Repeat</keyword>
<dbReference type="OrthoDB" id="9766459at2"/>
<feature type="transmembrane region" description="Helical" evidence="16">
    <location>
        <begin position="275"/>
        <end position="302"/>
    </location>
</feature>
<gene>
    <name evidence="19" type="ORF">KS4_36740</name>
</gene>
<protein>
    <recommendedName>
        <fullName evidence="2">histidine kinase</fullName>
        <ecNumber evidence="2">2.7.13.3</ecNumber>
    </recommendedName>
</protein>
<proteinExistence type="predicted"/>
<evidence type="ECO:0000256" key="1">
    <source>
        <dbReference type="ARBA" id="ARBA00000085"/>
    </source>
</evidence>
<evidence type="ECO:0000256" key="6">
    <source>
        <dbReference type="ARBA" id="ARBA00022630"/>
    </source>
</evidence>
<dbReference type="InterPro" id="IPR011102">
    <property type="entry name" value="Sig_transdc_His_kinase_HWE"/>
</dbReference>
<sequence length="657" mass="75093">MFRYRAIWVMVVSIAAVVLLCHGAVFGEEEVETRPVVLTAEQEAWIRDHPVIRIGCAPDWPPFIFFNDRGEEVGIGRDYIDRISEVTGLNFEHVFYDTWSEVLEAAKAREIDVISTINENPQRARYLLFTDSYFTVQVVIIGTSEMREDLRLEDLKGRRIASVRGSAISDYLRSRYPELEIIGVIDDKSGLEGVAFHKYDVFVGDLASSSYYIDELVLPKLRVVGRTPLEYNIRIGSRRDLRTLNVILNKGLNAISDADRDDIERKWVNLQTEGYYIWPQLLLIVVGVIVGLIIVVVAVLMWNRLLRQKVQARTEELRRELEEHKLTEIALRESEEHFRRYFELGIVGMAMTDGEGRFLEVNDELCRMTGYTAEQLKQTSWTAITYPDDLKDSIRAFSKIVDGHMDGITIDKRYTCRDGRVIYAITSVRALRRADGVLSQTIALIQDITERKRTEIRQKTMMQELDHRVKNNLAEVLALAEHTLNRSTSLEVFRESFLSRVRAMAKTHEALAASKWEGVDLHKLVGLVLGAHCREGAERIEILGDHLVLPSRTCSPLCMTLNELSANAAKYGALSNYDGRIKLEWWFDEKKSLLRIRWTEIGGPEVSAPTKMGLGTKLMRGLIEYELQGKLEIIYPVEGLVCNITIKLIHDHLTAKH</sequence>
<keyword evidence="20" id="KW-1185">Reference proteome</keyword>
<dbReference type="SMART" id="SM00091">
    <property type="entry name" value="PAS"/>
    <property type="match status" value="1"/>
</dbReference>
<name>A0A517YZF8_9BACT</name>
<dbReference type="CDD" id="cd01007">
    <property type="entry name" value="PBP2_BvgS_HisK_like"/>
    <property type="match status" value="1"/>
</dbReference>
<evidence type="ECO:0000256" key="14">
    <source>
        <dbReference type="ARBA" id="ARBA00023026"/>
    </source>
</evidence>
<dbReference type="SMART" id="SM00086">
    <property type="entry name" value="PAC"/>
    <property type="match status" value="1"/>
</dbReference>
<keyword evidence="13" id="KW-0157">Chromophore</keyword>
<dbReference type="PANTHER" id="PTHR41523:SF8">
    <property type="entry name" value="ETHYLENE RESPONSE SENSOR PROTEIN"/>
    <property type="match status" value="1"/>
</dbReference>
<comment type="catalytic activity">
    <reaction evidence="1">
        <text>ATP + protein L-histidine = ADP + protein N-phospho-L-histidine.</text>
        <dbReference type="EC" id="2.7.13.3"/>
    </reaction>
</comment>
<dbReference type="NCBIfam" id="TIGR00229">
    <property type="entry name" value="sensory_box"/>
    <property type="match status" value="1"/>
</dbReference>
<dbReference type="SMART" id="SM00911">
    <property type="entry name" value="HWE_HK"/>
    <property type="match status" value="1"/>
</dbReference>
<keyword evidence="11 19" id="KW-0418">Kinase</keyword>
<evidence type="ECO:0000256" key="9">
    <source>
        <dbReference type="ARBA" id="ARBA00022737"/>
    </source>
</evidence>
<evidence type="ECO:0000256" key="10">
    <source>
        <dbReference type="ARBA" id="ARBA00022741"/>
    </source>
</evidence>
<dbReference type="GO" id="GO:0009881">
    <property type="term" value="F:photoreceptor activity"/>
    <property type="evidence" value="ECO:0007669"/>
    <property type="project" value="UniProtKB-KW"/>
</dbReference>
<dbReference type="Gene3D" id="3.40.190.10">
    <property type="entry name" value="Periplasmic binding protein-like II"/>
    <property type="match status" value="2"/>
</dbReference>
<evidence type="ECO:0000256" key="5">
    <source>
        <dbReference type="ARBA" id="ARBA00022606"/>
    </source>
</evidence>
<dbReference type="InterPro" id="IPR000700">
    <property type="entry name" value="PAS-assoc_C"/>
</dbReference>
<keyword evidence="16" id="KW-1133">Transmembrane helix</keyword>
<evidence type="ECO:0000313" key="20">
    <source>
        <dbReference type="Proteomes" id="UP000317369"/>
    </source>
</evidence>
<dbReference type="Proteomes" id="UP000317369">
    <property type="component" value="Chromosome"/>
</dbReference>
<dbReference type="Gene3D" id="3.30.450.20">
    <property type="entry name" value="PAS domain"/>
    <property type="match status" value="1"/>
</dbReference>
<evidence type="ECO:0000256" key="4">
    <source>
        <dbReference type="ARBA" id="ARBA00022553"/>
    </source>
</evidence>
<keyword evidence="14" id="KW-0843">Virulence</keyword>
<dbReference type="EMBL" id="CP036425">
    <property type="protein sequence ID" value="QDU35591.1"/>
    <property type="molecule type" value="Genomic_DNA"/>
</dbReference>
<dbReference type="EC" id="2.7.13.3" evidence="2"/>
<evidence type="ECO:0000256" key="11">
    <source>
        <dbReference type="ARBA" id="ARBA00022777"/>
    </source>
</evidence>
<dbReference type="GO" id="GO:0004673">
    <property type="term" value="F:protein histidine kinase activity"/>
    <property type="evidence" value="ECO:0007669"/>
    <property type="project" value="UniProtKB-EC"/>
</dbReference>
<dbReference type="RefSeq" id="WP_145081182.1">
    <property type="nucleotide sequence ID" value="NZ_CP036425.1"/>
</dbReference>
<dbReference type="SMART" id="SM00062">
    <property type="entry name" value="PBPb"/>
    <property type="match status" value="1"/>
</dbReference>
<evidence type="ECO:0000313" key="19">
    <source>
        <dbReference type="EMBL" id="QDU35591.1"/>
    </source>
</evidence>
<evidence type="ECO:0000256" key="2">
    <source>
        <dbReference type="ARBA" id="ARBA00012438"/>
    </source>
</evidence>